<evidence type="ECO:0000313" key="3">
    <source>
        <dbReference type="Proteomes" id="UP000032266"/>
    </source>
</evidence>
<protein>
    <recommendedName>
        <fullName evidence="4">Lipoprotein</fullName>
    </recommendedName>
</protein>
<evidence type="ECO:0008006" key="4">
    <source>
        <dbReference type="Google" id="ProtNLM"/>
    </source>
</evidence>
<name>A0A0C5VIQ8_9GAMM</name>
<dbReference type="STRING" id="1445510.YC6258_01175"/>
<dbReference type="GO" id="GO:0043448">
    <property type="term" value="P:alkane catabolic process"/>
    <property type="evidence" value="ECO:0007669"/>
    <property type="project" value="TreeGrafter"/>
</dbReference>
<dbReference type="AlphaFoldDB" id="A0A0C5VIQ8"/>
<evidence type="ECO:0000313" key="2">
    <source>
        <dbReference type="EMBL" id="AJQ93223.1"/>
    </source>
</evidence>
<organism evidence="2 3">
    <name type="scientific">Gynuella sunshinyii YC6258</name>
    <dbReference type="NCBI Taxonomy" id="1445510"/>
    <lineage>
        <taxon>Bacteria</taxon>
        <taxon>Pseudomonadati</taxon>
        <taxon>Pseudomonadota</taxon>
        <taxon>Gammaproteobacteria</taxon>
        <taxon>Oceanospirillales</taxon>
        <taxon>Saccharospirillaceae</taxon>
        <taxon>Gynuella</taxon>
    </lineage>
</organism>
<proteinExistence type="predicted"/>
<dbReference type="PANTHER" id="PTHR39335">
    <property type="entry name" value="BLL4220 PROTEIN"/>
    <property type="match status" value="1"/>
</dbReference>
<gene>
    <name evidence="2" type="ORF">YC6258_01175</name>
</gene>
<keyword evidence="3" id="KW-1185">Reference proteome</keyword>
<sequence length="141" mass="15318">MKSTVLKTMLIISAILLNACASHGYADSYGSNSTSESVVIQANSSIGKVFTTAKGLTLYTFAKDGVATSSCYDGCAANWPPFFAKKNAKTWGQFTVIERKDGTYQWAYNNQPLYTWVGDRQQGDINGHGMGGVWLALKVDK</sequence>
<dbReference type="HOGENOM" id="CLU_053665_1_0_6"/>
<evidence type="ECO:0000256" key="1">
    <source>
        <dbReference type="SAM" id="SignalP"/>
    </source>
</evidence>
<dbReference type="InterPro" id="IPR005297">
    <property type="entry name" value="Lipoprotein_repeat"/>
</dbReference>
<dbReference type="PIRSF" id="PIRSF029720">
    <property type="entry name" value="UCP029720"/>
    <property type="match status" value="1"/>
</dbReference>
<keyword evidence="1" id="KW-0732">Signal</keyword>
<dbReference type="Proteomes" id="UP000032266">
    <property type="component" value="Chromosome"/>
</dbReference>
<dbReference type="RefSeq" id="WP_044616089.1">
    <property type="nucleotide sequence ID" value="NZ_CP007142.1"/>
</dbReference>
<feature type="chain" id="PRO_5002194591" description="Lipoprotein" evidence="1">
    <location>
        <begin position="27"/>
        <end position="141"/>
    </location>
</feature>
<dbReference type="KEGG" id="gsn:YC6258_01175"/>
<dbReference type="InterPro" id="IPR014558">
    <property type="entry name" value="UCP029720"/>
</dbReference>
<dbReference type="OrthoDB" id="9800666at2"/>
<dbReference type="EMBL" id="CP007142">
    <property type="protein sequence ID" value="AJQ93223.1"/>
    <property type="molecule type" value="Genomic_DNA"/>
</dbReference>
<dbReference type="PANTHER" id="PTHR39335:SF1">
    <property type="entry name" value="BLL4220 PROTEIN"/>
    <property type="match status" value="1"/>
</dbReference>
<dbReference type="Pfam" id="PF03640">
    <property type="entry name" value="Lipoprotein_15"/>
    <property type="match status" value="2"/>
</dbReference>
<feature type="signal peptide" evidence="1">
    <location>
        <begin position="1"/>
        <end position="26"/>
    </location>
</feature>
<reference evidence="2 3" key="1">
    <citation type="submission" date="2014-01" db="EMBL/GenBank/DDBJ databases">
        <title>Full genme sequencing of cellulolytic bacterium Gynuella sunshinyii YC6258T gen. nov., sp. nov.</title>
        <authorList>
            <person name="Khan H."/>
            <person name="Chung E.J."/>
            <person name="Chung Y.R."/>
        </authorList>
    </citation>
    <scope>NUCLEOTIDE SEQUENCE [LARGE SCALE GENOMIC DNA]</scope>
    <source>
        <strain evidence="2 3">YC6258</strain>
    </source>
</reference>
<accession>A0A0C5VIQ8</accession>